<evidence type="ECO:0000256" key="5">
    <source>
        <dbReference type="SAM" id="MobiDB-lite"/>
    </source>
</evidence>
<evidence type="ECO:0000313" key="8">
    <source>
        <dbReference type="EMBL" id="KAA5539328.1"/>
    </source>
</evidence>
<evidence type="ECO:0000259" key="7">
    <source>
        <dbReference type="PROSITE" id="PS50011"/>
    </source>
</evidence>
<evidence type="ECO:0000256" key="3">
    <source>
        <dbReference type="ARBA" id="ARBA00022777"/>
    </source>
</evidence>
<dbReference type="GO" id="GO:0004674">
    <property type="term" value="F:protein serine/threonine kinase activity"/>
    <property type="evidence" value="ECO:0007669"/>
    <property type="project" value="TreeGrafter"/>
</dbReference>
<keyword evidence="6" id="KW-0812">Transmembrane</keyword>
<evidence type="ECO:0000256" key="2">
    <source>
        <dbReference type="ARBA" id="ARBA00022741"/>
    </source>
</evidence>
<protein>
    <recommendedName>
        <fullName evidence="7">Protein kinase domain-containing protein</fullName>
    </recommendedName>
</protein>
<sequence length="1108" mass="117608">MSIALSEFWSRLVSAGITDAPGCKQMAAAFAAAHQGDPPANAASLAKFLVRTGQLTSFQAKALVCEPEPSLRAGAFVITGDQPPVPFRHWLPVRTVCENSADPVRNGFLLRIPLGSLDDTRRAALAAHAKVSCPTLQTIELSGGAQSSDANRTVDLFSPIPEGGSLWQVLQKKPRLSARKTIRIGVDVARALAAMHQDASTTLVHGAVAADHVWVTPKGNAVLLRDPSITSWSPHSDVASSWIDCIEPAARYAAPELADPTAVATPRSDLYALGCLLFSLRVGRPPFEGTDTSALFAAHQDHIPDELQDAATRGAEGDPILRVVAYAMAKDPAARFDSVAAFADALQRVGEVIQEHKQSASKQPPPKAASATNAPKREAVPAAKLSAAEAPAGEQIAKATQPTVARESAATYHTNTAARPAPPATANDSSPAVESAAAATRPATSTPPPVDRTPPAQTGSDTRPVDDVAAVDRAATAPDREPPQLTEQGSIAIDTSAPETSAPETNPEQVAATAEAELSSAELSSAAETAPTRRRRRRRKKNRLPILAGMMILPLLMLGLAIALSGSGDEETNAPRRPPPRLTGAVPRVGQARRDSQSDPNQTNPTAPAGGPATQNGYEIVDSDRLLWVPPYPADTQPPSLELLPPGPAALISVRLAAMTDKAAAQPMLTTLQPELDPLIDAAVSRAGVARDQIKRCTIGLYPGRGGWPEVALAVELETPTSIDSLTQRWGALKSQTPDGVTLYAGEDLDGDAYFVAGGERGKLAPGADVERFAVASLDRIREVAELDGGPIPLVRSLQTLWDRTSRESDLVAVITPNFLFADGRELIASTVPEFQDPLKRWLIPDVAAASITVTAADQTLYVELREVPSGGATSPALLKSFRDEVASWPQWADDFILQSVPDPSWRLLASRLPLMLRFVGQQTRSTIEGETVVASLYLPPDAAAQVMLASMLAMNTPPGGPVVASKPKSTEPLTVQQMLDRPMSISFTQESLQFAVAAVVDEFTQSLPNNSTMPEVRIIGSDLEKNGITQNQQIRGFEKQAVPLRTVLTDLVLGANPDKTATGPKDPKQSLVWVVHPSGKEPQDTEILITTRDAAANQYELPAEFRP</sequence>
<feature type="domain" description="Protein kinase" evidence="7">
    <location>
        <begin position="65"/>
        <end position="334"/>
    </location>
</feature>
<feature type="compositionally biased region" description="Basic residues" evidence="5">
    <location>
        <begin position="532"/>
        <end position="542"/>
    </location>
</feature>
<feature type="compositionally biased region" description="Low complexity" evidence="5">
    <location>
        <begin position="380"/>
        <end position="392"/>
    </location>
</feature>
<organism evidence="8 9">
    <name type="scientific">Roseiconus nitratireducens</name>
    <dbReference type="NCBI Taxonomy" id="2605748"/>
    <lineage>
        <taxon>Bacteria</taxon>
        <taxon>Pseudomonadati</taxon>
        <taxon>Planctomycetota</taxon>
        <taxon>Planctomycetia</taxon>
        <taxon>Pirellulales</taxon>
        <taxon>Pirellulaceae</taxon>
        <taxon>Roseiconus</taxon>
    </lineage>
</organism>
<dbReference type="EMBL" id="VWOX01000020">
    <property type="protein sequence ID" value="KAA5539328.1"/>
    <property type="molecule type" value="Genomic_DNA"/>
</dbReference>
<proteinExistence type="predicted"/>
<dbReference type="InterPro" id="IPR011009">
    <property type="entry name" value="Kinase-like_dom_sf"/>
</dbReference>
<dbReference type="PROSITE" id="PS50011">
    <property type="entry name" value="PROTEIN_KINASE_DOM"/>
    <property type="match status" value="1"/>
</dbReference>
<feature type="transmembrane region" description="Helical" evidence="6">
    <location>
        <begin position="544"/>
        <end position="564"/>
    </location>
</feature>
<dbReference type="Proteomes" id="UP000324479">
    <property type="component" value="Unassembled WGS sequence"/>
</dbReference>
<evidence type="ECO:0000313" key="9">
    <source>
        <dbReference type="Proteomes" id="UP000324479"/>
    </source>
</evidence>
<keyword evidence="1" id="KW-0808">Transferase</keyword>
<keyword evidence="6" id="KW-1133">Transmembrane helix</keyword>
<evidence type="ECO:0000256" key="6">
    <source>
        <dbReference type="SAM" id="Phobius"/>
    </source>
</evidence>
<evidence type="ECO:0000256" key="4">
    <source>
        <dbReference type="ARBA" id="ARBA00022840"/>
    </source>
</evidence>
<feature type="compositionally biased region" description="Low complexity" evidence="5">
    <location>
        <begin position="414"/>
        <end position="444"/>
    </location>
</feature>
<feature type="compositionally biased region" description="Low complexity" evidence="5">
    <location>
        <begin position="511"/>
        <end position="530"/>
    </location>
</feature>
<reference evidence="8 9" key="1">
    <citation type="submission" date="2019-08" db="EMBL/GenBank/DDBJ databases">
        <authorList>
            <person name="Dhanesh K."/>
            <person name="Kumar G."/>
            <person name="Sasikala C."/>
            <person name="Venkata Ramana C."/>
        </authorList>
    </citation>
    <scope>NUCLEOTIDE SEQUENCE [LARGE SCALE GENOMIC DNA]</scope>
    <source>
        <strain evidence="8 9">JC645</strain>
    </source>
</reference>
<dbReference type="SMART" id="SM00220">
    <property type="entry name" value="S_TKc"/>
    <property type="match status" value="1"/>
</dbReference>
<keyword evidence="3" id="KW-0418">Kinase</keyword>
<dbReference type="PANTHER" id="PTHR43289:SF6">
    <property type="entry name" value="SERINE_THREONINE-PROTEIN KINASE NEKL-3"/>
    <property type="match status" value="1"/>
</dbReference>
<dbReference type="AlphaFoldDB" id="A0A5M6CVP5"/>
<dbReference type="PANTHER" id="PTHR43289">
    <property type="entry name" value="MITOGEN-ACTIVATED PROTEIN KINASE KINASE KINASE 20-RELATED"/>
    <property type="match status" value="1"/>
</dbReference>
<feature type="region of interest" description="Disordered" evidence="5">
    <location>
        <begin position="567"/>
        <end position="616"/>
    </location>
</feature>
<dbReference type="InterPro" id="IPR000719">
    <property type="entry name" value="Prot_kinase_dom"/>
</dbReference>
<gene>
    <name evidence="8" type="ORF">FYK55_24800</name>
</gene>
<dbReference type="Pfam" id="PF00069">
    <property type="entry name" value="Pkinase"/>
    <property type="match status" value="1"/>
</dbReference>
<keyword evidence="4" id="KW-0067">ATP-binding</keyword>
<accession>A0A5M6CVP5</accession>
<name>A0A5M6CVP5_9BACT</name>
<dbReference type="RefSeq" id="WP_150079326.1">
    <property type="nucleotide sequence ID" value="NZ_VWOX01000020.1"/>
</dbReference>
<evidence type="ECO:0000256" key="1">
    <source>
        <dbReference type="ARBA" id="ARBA00022679"/>
    </source>
</evidence>
<dbReference type="Gene3D" id="1.10.510.10">
    <property type="entry name" value="Transferase(Phosphotransferase) domain 1"/>
    <property type="match status" value="1"/>
</dbReference>
<comment type="caution">
    <text evidence="8">The sequence shown here is derived from an EMBL/GenBank/DDBJ whole genome shotgun (WGS) entry which is preliminary data.</text>
</comment>
<feature type="region of interest" description="Disordered" evidence="5">
    <location>
        <begin position="497"/>
        <end position="542"/>
    </location>
</feature>
<feature type="compositionally biased region" description="Polar residues" evidence="5">
    <location>
        <begin position="497"/>
        <end position="508"/>
    </location>
</feature>
<feature type="region of interest" description="Disordered" evidence="5">
    <location>
        <begin position="354"/>
        <end position="467"/>
    </location>
</feature>
<keyword evidence="2" id="KW-0547">Nucleotide-binding</keyword>
<keyword evidence="6" id="KW-0472">Membrane</keyword>
<dbReference type="GO" id="GO:0005524">
    <property type="term" value="F:ATP binding"/>
    <property type="evidence" value="ECO:0007669"/>
    <property type="project" value="UniProtKB-KW"/>
</dbReference>
<keyword evidence="9" id="KW-1185">Reference proteome</keyword>
<dbReference type="SUPFAM" id="SSF56112">
    <property type="entry name" value="Protein kinase-like (PK-like)"/>
    <property type="match status" value="1"/>
</dbReference>